<evidence type="ECO:0000313" key="4">
    <source>
        <dbReference type="Proteomes" id="UP000287188"/>
    </source>
</evidence>
<protein>
    <recommendedName>
        <fullName evidence="2">Mannosyl-glycoprotein endo-beta-N-acetylglucosamidase-like domain-containing protein</fullName>
    </recommendedName>
</protein>
<evidence type="ECO:0000313" key="3">
    <source>
        <dbReference type="EMBL" id="GCE17480.1"/>
    </source>
</evidence>
<reference evidence="4" key="1">
    <citation type="submission" date="2018-12" db="EMBL/GenBank/DDBJ databases">
        <title>Tengunoibacter tsumagoiensis gen. nov., sp. nov., Dictyobacter kobayashii sp. nov., D. alpinus sp. nov., and D. joshuensis sp. nov. and description of Dictyobacteraceae fam. nov. within the order Ktedonobacterales isolated from Tengu-no-mugimeshi.</title>
        <authorList>
            <person name="Wang C.M."/>
            <person name="Zheng Y."/>
            <person name="Sakai Y."/>
            <person name="Toyoda A."/>
            <person name="Minakuchi Y."/>
            <person name="Abe K."/>
            <person name="Yokota A."/>
            <person name="Yabe S."/>
        </authorList>
    </citation>
    <scope>NUCLEOTIDE SEQUENCE [LARGE SCALE GENOMIC DNA]</scope>
    <source>
        <strain evidence="4">Uno11</strain>
    </source>
</reference>
<comment type="caution">
    <text evidence="3">The sequence shown here is derived from an EMBL/GenBank/DDBJ whole genome shotgun (WGS) entry which is preliminary data.</text>
</comment>
<keyword evidence="1" id="KW-0812">Transmembrane</keyword>
<dbReference type="EMBL" id="BIFS01000001">
    <property type="protein sequence ID" value="GCE17480.1"/>
    <property type="molecule type" value="Genomic_DNA"/>
</dbReference>
<dbReference type="Gene3D" id="1.10.530.10">
    <property type="match status" value="1"/>
</dbReference>
<keyword evidence="4" id="KW-1185">Reference proteome</keyword>
<dbReference type="Pfam" id="PF01832">
    <property type="entry name" value="Glucosaminidase"/>
    <property type="match status" value="1"/>
</dbReference>
<dbReference type="GO" id="GO:0004040">
    <property type="term" value="F:amidase activity"/>
    <property type="evidence" value="ECO:0007669"/>
    <property type="project" value="InterPro"/>
</dbReference>
<dbReference type="InterPro" id="IPR002901">
    <property type="entry name" value="MGlyc_endo_b_GlcNAc-like_dom"/>
</dbReference>
<accession>A0A402AEE3</accession>
<dbReference type="OrthoDB" id="144170at2"/>
<feature type="domain" description="Mannosyl-glycoprotein endo-beta-N-acetylglucosamidase-like" evidence="2">
    <location>
        <begin position="97"/>
        <end position="179"/>
    </location>
</feature>
<name>A0A402AEE3_9CHLR</name>
<sequence>MPKVKRRAYRATTRKRRSKLTLSSAFQLSVVVVASLAIGVSIISLLISMLTPRLASRLTGSAGPYNVAGQPTISADFINAVLDHYHSPASGKGQALYDKGVKYGIDPAYALAFFMQESQMGTQGVAAITHSLGNIRATDGYPSYHGYRKYNTWEDGFEDWYKLISQQYVQNWGLTTVDQIIPVYAPNSDNNNEQQYISSVEYMVDRWRSGDVAIS</sequence>
<gene>
    <name evidence="3" type="ORF">KDK_12800</name>
</gene>
<keyword evidence="1" id="KW-0472">Membrane</keyword>
<proteinExistence type="predicted"/>
<dbReference type="Proteomes" id="UP000287188">
    <property type="component" value="Unassembled WGS sequence"/>
</dbReference>
<dbReference type="RefSeq" id="WP_126549157.1">
    <property type="nucleotide sequence ID" value="NZ_BIFS01000001.1"/>
</dbReference>
<evidence type="ECO:0000259" key="2">
    <source>
        <dbReference type="Pfam" id="PF01832"/>
    </source>
</evidence>
<evidence type="ECO:0000256" key="1">
    <source>
        <dbReference type="SAM" id="Phobius"/>
    </source>
</evidence>
<keyword evidence="1" id="KW-1133">Transmembrane helix</keyword>
<feature type="transmembrane region" description="Helical" evidence="1">
    <location>
        <begin position="20"/>
        <end position="47"/>
    </location>
</feature>
<organism evidence="3 4">
    <name type="scientific">Dictyobacter kobayashii</name>
    <dbReference type="NCBI Taxonomy" id="2014872"/>
    <lineage>
        <taxon>Bacteria</taxon>
        <taxon>Bacillati</taxon>
        <taxon>Chloroflexota</taxon>
        <taxon>Ktedonobacteria</taxon>
        <taxon>Ktedonobacterales</taxon>
        <taxon>Dictyobacteraceae</taxon>
        <taxon>Dictyobacter</taxon>
    </lineage>
</organism>
<dbReference type="AlphaFoldDB" id="A0A402AEE3"/>